<evidence type="ECO:0000259" key="4">
    <source>
        <dbReference type="PROSITE" id="PS50071"/>
    </source>
</evidence>
<dbReference type="Gene3D" id="1.10.10.60">
    <property type="entry name" value="Homeodomain-like"/>
    <property type="match status" value="1"/>
</dbReference>
<evidence type="ECO:0000256" key="1">
    <source>
        <dbReference type="PROSITE-ProRule" id="PRU00108"/>
    </source>
</evidence>
<keyword evidence="1 2" id="KW-0238">DNA-binding</keyword>
<dbReference type="GO" id="GO:0005634">
    <property type="term" value="C:nucleus"/>
    <property type="evidence" value="ECO:0007669"/>
    <property type="project" value="UniProtKB-SubCell"/>
</dbReference>
<sequence>MIDTYAGFQQREQMVNDYYAVLEDVFVTTPYPSRALLEQIALESQINIHKIRCWFNNRRAKAARKHLEKTQRKATLAGGHDFHAKINRPTLKKTWNDEASEEAGSCYTPTTSPASLNAVGTAGAFCKTTTCAGSLKTVTAQNKGREDRRMSMPAKIERIPTRANLDLDRHRYRTDDNITLGVDSTAARHGEESSQQANDPLLEAISREATMLIAKVSDRPDSAFRTRHCIDLLRTLVKKAERFTARGHEKGLFILIVIARAFAYGIADLDDTYHERTRFAALITNRILVAILRRNPDTTQPIRQGSFYQTLSFFCKRVSQFVNISSLSAIPTLFLKPWPSPDSDLAKILRGNNPGQSAHTHREDNEVAQARLDVLVESSRLFEALNLAKYYLEDGVIPGETSRTFFSRYILILLKEKRFDEAVTTLLDNIKMCQGGTAAEWAQKIVENGSPRHAETFLQILSSSRLTGCNTQNRHVKPSGDNITFNNKKHG</sequence>
<dbReference type="InterPro" id="IPR009057">
    <property type="entry name" value="Homeodomain-like_sf"/>
</dbReference>
<reference evidence="5" key="1">
    <citation type="submission" date="2015-04" db="EMBL/GenBank/DDBJ databases">
        <title>The genome sequence of the plant pathogenic Rhizarian Plasmodiophora brassicae reveals insights in its biotrophic life cycle and the origin of chitin synthesis.</title>
        <authorList>
            <person name="Schwelm A."/>
            <person name="Fogelqvist J."/>
            <person name="Knaust A."/>
            <person name="Julke S."/>
            <person name="Lilja T."/>
            <person name="Dhandapani V."/>
            <person name="Bonilla-Rosso G."/>
            <person name="Karlsson M."/>
            <person name="Shevchenko A."/>
            <person name="Choi S.R."/>
            <person name="Kim H.G."/>
            <person name="Park J.Y."/>
            <person name="Lim Y.P."/>
            <person name="Ludwig-Muller J."/>
            <person name="Dixelius C."/>
        </authorList>
    </citation>
    <scope>NUCLEOTIDE SEQUENCE</scope>
    <source>
        <tissue evidence="5">Potato root galls</tissue>
    </source>
</reference>
<dbReference type="GO" id="GO:0003677">
    <property type="term" value="F:DNA binding"/>
    <property type="evidence" value="ECO:0007669"/>
    <property type="project" value="UniProtKB-UniRule"/>
</dbReference>
<feature type="domain" description="Homeobox" evidence="4">
    <location>
        <begin position="5"/>
        <end position="65"/>
    </location>
</feature>
<evidence type="ECO:0000256" key="2">
    <source>
        <dbReference type="RuleBase" id="RU000682"/>
    </source>
</evidence>
<organism evidence="5">
    <name type="scientific">Spongospora subterranea</name>
    <dbReference type="NCBI Taxonomy" id="70186"/>
    <lineage>
        <taxon>Eukaryota</taxon>
        <taxon>Sar</taxon>
        <taxon>Rhizaria</taxon>
        <taxon>Endomyxa</taxon>
        <taxon>Phytomyxea</taxon>
        <taxon>Plasmodiophorida</taxon>
        <taxon>Plasmodiophoridae</taxon>
        <taxon>Spongospora</taxon>
    </lineage>
</organism>
<feature type="region of interest" description="Disordered" evidence="3">
    <location>
        <begin position="471"/>
        <end position="491"/>
    </location>
</feature>
<feature type="DNA-binding region" description="Homeobox" evidence="1">
    <location>
        <begin position="7"/>
        <end position="66"/>
    </location>
</feature>
<feature type="non-terminal residue" evidence="5">
    <location>
        <position position="491"/>
    </location>
</feature>
<dbReference type="SMART" id="SM00389">
    <property type="entry name" value="HOX"/>
    <property type="match status" value="1"/>
</dbReference>
<dbReference type="InterPro" id="IPR001356">
    <property type="entry name" value="HD"/>
</dbReference>
<dbReference type="AlphaFoldDB" id="A0A0H5RDI8"/>
<dbReference type="PROSITE" id="PS50071">
    <property type="entry name" value="HOMEOBOX_2"/>
    <property type="match status" value="1"/>
</dbReference>
<dbReference type="EMBL" id="HACM01011359">
    <property type="protein sequence ID" value="CRZ11801.1"/>
    <property type="molecule type" value="Transcribed_RNA"/>
</dbReference>
<proteinExistence type="predicted"/>
<dbReference type="CDD" id="cd00086">
    <property type="entry name" value="homeodomain"/>
    <property type="match status" value="1"/>
</dbReference>
<protein>
    <recommendedName>
        <fullName evidence="4">Homeobox domain-containing protein</fullName>
    </recommendedName>
</protein>
<accession>A0A0H5RDI8</accession>
<feature type="compositionally biased region" description="Polar residues" evidence="3">
    <location>
        <begin position="481"/>
        <end position="491"/>
    </location>
</feature>
<comment type="subcellular location">
    <subcellularLocation>
        <location evidence="1 2">Nucleus</location>
    </subcellularLocation>
</comment>
<keyword evidence="1 2" id="KW-0371">Homeobox</keyword>
<dbReference type="SUPFAM" id="SSF46689">
    <property type="entry name" value="Homeodomain-like"/>
    <property type="match status" value="1"/>
</dbReference>
<dbReference type="Pfam" id="PF00046">
    <property type="entry name" value="Homeodomain"/>
    <property type="match status" value="1"/>
</dbReference>
<evidence type="ECO:0000256" key="3">
    <source>
        <dbReference type="SAM" id="MobiDB-lite"/>
    </source>
</evidence>
<evidence type="ECO:0000313" key="5">
    <source>
        <dbReference type="EMBL" id="CRZ11801.1"/>
    </source>
</evidence>
<name>A0A0H5RDI8_9EUKA</name>
<keyword evidence="1 2" id="KW-0539">Nucleus</keyword>